<comment type="similarity">
    <text evidence="2">Belongs to the SAM50/omp85 family.</text>
</comment>
<reference evidence="7" key="2">
    <citation type="submission" date="2016-10" db="EMBL/GenBank/DDBJ databases">
        <authorList>
            <person name="de Groot N.N."/>
        </authorList>
    </citation>
    <scope>NUCLEOTIDE SEQUENCE</scope>
    <source>
        <strain evidence="7">HV04060</strain>
    </source>
</reference>
<evidence type="ECO:0000256" key="3">
    <source>
        <dbReference type="ARBA" id="ARBA00022452"/>
    </source>
</evidence>
<dbReference type="AlphaFoldDB" id="A0A1G4NSC7"/>
<keyword evidence="4" id="KW-0812">Transmembrane</keyword>
<gene>
    <name evidence="7" type="primary">ORF_4</name>
    <name evidence="7" type="ORF">HV04060_104</name>
</gene>
<dbReference type="GO" id="GO:0005741">
    <property type="term" value="C:mitochondrial outer membrane"/>
    <property type="evidence" value="ECO:0007669"/>
    <property type="project" value="UniProtKB-SubCell"/>
</dbReference>
<keyword evidence="3" id="KW-1134">Transmembrane beta strand</keyword>
<sequence>MIQLVISFLYFISSKTVFNNLLSYKCNSYVQTKYNYYKLAHVVPLVKSVEFTQIKSQLQSQEIIINGINSYYLRNKLIRLLNININHDQIISKEKIEKWIEKIKLSGFFTNVTFELFTDNQHQIIYINVSTNSLLKMIKIVDYKSKIIPSSYINYLFKEQLGKPINFISIDKTLKLIKKWYIDRGYSWVDINVQYTKAQSNSITINIFEGVISQIEIIGFSKDKNIDQVINGPILDILQAKPGYILNKYVLERGIKKLKQKKILLQCYYEIQYNMEQLGTFKLLVNLETLNKRSTYLFSKAISISSSILESAELWIYSSIKNSILCRNIYYHSIQNSLSSIINHYSIYNRNRAVTINMSENDLSIYSLLCKYDNKRENYIYLRELYLNPVLWILGDNLGCKHYMKHLGLNNTNLIIDARLPKTGPYFKIQYEILELYLLKKLISEIYLGYFQGIDKYHYNHLPIISDEKYENLLCYKNSILHKKGLLIGIKYDIQRLLYITQQINLNNVLFDYRFLKNSIKWTNLNKLNYSSITSIFRPKCTQVFYSFLKLKIQLLYDYFNINPLDNFFNCESIYFIPRSIIHLQKLITVNSQYTNKIIITMKKSIHLYKHLLLFNAQFINVIGPIDYLPYSEEFLIINPQILRGYPQETLHFPSKFAKLTAEYHVPIKKQNSILLFIDYANNIDTSKQSSNYYILPNDLMYLKENNWSTRISYGIGCQIFIPFQQIPPLRFEYAYNIDNGQYFHLRINK</sequence>
<organism evidence="7">
    <name type="scientific">Dichotomaria marginata</name>
    <dbReference type="NCBI Taxonomy" id="268567"/>
    <lineage>
        <taxon>Eukaryota</taxon>
        <taxon>Rhodophyta</taxon>
        <taxon>Florideophyceae</taxon>
        <taxon>Nemaliophycidae</taxon>
        <taxon>Nemaliales</taxon>
        <taxon>Galaxauraceae</taxon>
        <taxon>Dichotomaria</taxon>
    </lineage>
</organism>
<evidence type="ECO:0000313" key="7">
    <source>
        <dbReference type="EMBL" id="SCW21534.1"/>
    </source>
</evidence>
<evidence type="ECO:0000256" key="2">
    <source>
        <dbReference type="ARBA" id="ARBA00010913"/>
    </source>
</evidence>
<evidence type="ECO:0000256" key="1">
    <source>
        <dbReference type="ARBA" id="ARBA00004374"/>
    </source>
</evidence>
<evidence type="ECO:0000256" key="4">
    <source>
        <dbReference type="ARBA" id="ARBA00022692"/>
    </source>
</evidence>
<name>A0A1G4NSC7_9FLOR</name>
<feature type="domain" description="Bacterial surface antigen (D15)" evidence="6">
    <location>
        <begin position="612"/>
        <end position="742"/>
    </location>
</feature>
<dbReference type="InterPro" id="IPR039910">
    <property type="entry name" value="D15-like"/>
</dbReference>
<dbReference type="Pfam" id="PF01103">
    <property type="entry name" value="Omp85"/>
    <property type="match status" value="1"/>
</dbReference>
<geneLocation type="chloroplast" evidence="7"/>
<evidence type="ECO:0000259" key="6">
    <source>
        <dbReference type="Pfam" id="PF01103"/>
    </source>
</evidence>
<dbReference type="GeneID" id="29998629"/>
<dbReference type="PANTHER" id="PTHR12815">
    <property type="entry name" value="SORTING AND ASSEMBLY MACHINERY SAMM50 PROTEIN FAMILY MEMBER"/>
    <property type="match status" value="1"/>
</dbReference>
<comment type="subcellular location">
    <subcellularLocation>
        <location evidence="1">Mitochondrion outer membrane</location>
        <topology evidence="1">Multi-pass membrane protein</topology>
    </subcellularLocation>
</comment>
<dbReference type="EMBL" id="LT622864">
    <property type="protein sequence ID" value="SCW21534.1"/>
    <property type="molecule type" value="Genomic_DNA"/>
</dbReference>
<dbReference type="Gene3D" id="3.10.20.310">
    <property type="entry name" value="membrane protein fhac"/>
    <property type="match status" value="1"/>
</dbReference>
<evidence type="ECO:0000256" key="5">
    <source>
        <dbReference type="ARBA" id="ARBA00023136"/>
    </source>
</evidence>
<dbReference type="InterPro" id="IPR000184">
    <property type="entry name" value="Bac_surfAg_D15"/>
</dbReference>
<dbReference type="PANTHER" id="PTHR12815:SF18">
    <property type="entry name" value="SORTING AND ASSEMBLY MACHINERY COMPONENT 50 HOMOLOG"/>
    <property type="match status" value="1"/>
</dbReference>
<keyword evidence="7" id="KW-0150">Chloroplast</keyword>
<dbReference type="RefSeq" id="YP_009313280.1">
    <property type="nucleotide sequence ID" value="NC_031656.1"/>
</dbReference>
<keyword evidence="5" id="KW-0472">Membrane</keyword>
<accession>A0A1G4NSC7</accession>
<protein>
    <recommendedName>
        <fullName evidence="6">Bacterial surface antigen (D15) domain-containing protein</fullName>
    </recommendedName>
</protein>
<dbReference type="Gene3D" id="2.40.160.50">
    <property type="entry name" value="membrane protein fhac: a member of the omp85/tpsb transporter family"/>
    <property type="match status" value="1"/>
</dbReference>
<reference evidence="7" key="1">
    <citation type="submission" date="2016-10" db="EMBL/GenBank/DDBJ databases">
        <title>Chloroplast genomes as a tool to resolve red algal phylogenies: a case study in the Nemaliales.</title>
        <authorList>
            <person name="Costa J.F."/>
            <person name="Lin S.M."/>
            <person name="Macaya E.C."/>
            <person name="Fernandez-Garcia C."/>
            <person name="Verbruggen H."/>
        </authorList>
    </citation>
    <scope>NUCLEOTIDE SEQUENCE</scope>
    <source>
        <strain evidence="7">HV04060</strain>
    </source>
</reference>
<proteinExistence type="inferred from homology"/>
<keyword evidence="7" id="KW-0934">Plastid</keyword>